<dbReference type="SUPFAM" id="SSF52172">
    <property type="entry name" value="CheY-like"/>
    <property type="match status" value="1"/>
</dbReference>
<dbReference type="GO" id="GO:0006355">
    <property type="term" value="P:regulation of DNA-templated transcription"/>
    <property type="evidence" value="ECO:0007669"/>
    <property type="project" value="InterPro"/>
</dbReference>
<dbReference type="Gene3D" id="1.10.10.10">
    <property type="entry name" value="Winged helix-like DNA-binding domain superfamily/Winged helix DNA-binding domain"/>
    <property type="match status" value="1"/>
</dbReference>
<gene>
    <name evidence="10" type="ORF">FJR45_05305</name>
</gene>
<feature type="modified residue" description="4-aspartylphosphate" evidence="6">
    <location>
        <position position="51"/>
    </location>
</feature>
<dbReference type="CDD" id="cd00383">
    <property type="entry name" value="trans_reg_C"/>
    <property type="match status" value="1"/>
</dbReference>
<dbReference type="AlphaFoldDB" id="A0A7M1B191"/>
<feature type="domain" description="OmpR/PhoB-type" evidence="9">
    <location>
        <begin position="124"/>
        <end position="222"/>
    </location>
</feature>
<protein>
    <submittedName>
        <fullName evidence="10">Response regulator transcription factor</fullName>
    </submittedName>
</protein>
<keyword evidence="3" id="KW-0805">Transcription regulation</keyword>
<evidence type="ECO:0000256" key="5">
    <source>
        <dbReference type="ARBA" id="ARBA00023163"/>
    </source>
</evidence>
<dbReference type="SUPFAM" id="SSF46894">
    <property type="entry name" value="C-terminal effector domain of the bipartite response regulators"/>
    <property type="match status" value="1"/>
</dbReference>
<keyword evidence="5" id="KW-0804">Transcription</keyword>
<feature type="domain" description="Response regulatory" evidence="8">
    <location>
        <begin position="2"/>
        <end position="116"/>
    </location>
</feature>
<dbReference type="PROSITE" id="PS50110">
    <property type="entry name" value="RESPONSE_REGULATORY"/>
    <property type="match status" value="1"/>
</dbReference>
<dbReference type="InterPro" id="IPR039420">
    <property type="entry name" value="WalR-like"/>
</dbReference>
<dbReference type="PROSITE" id="PS51755">
    <property type="entry name" value="OMPR_PHOB"/>
    <property type="match status" value="1"/>
</dbReference>
<evidence type="ECO:0000256" key="7">
    <source>
        <dbReference type="PROSITE-ProRule" id="PRU01091"/>
    </source>
</evidence>
<evidence type="ECO:0000259" key="9">
    <source>
        <dbReference type="PROSITE" id="PS51755"/>
    </source>
</evidence>
<dbReference type="SMART" id="SM00448">
    <property type="entry name" value="REC"/>
    <property type="match status" value="1"/>
</dbReference>
<dbReference type="Proteomes" id="UP000593719">
    <property type="component" value="Chromosome"/>
</dbReference>
<feature type="DNA-binding region" description="OmpR/PhoB-type" evidence="7">
    <location>
        <begin position="124"/>
        <end position="222"/>
    </location>
</feature>
<keyword evidence="1 6" id="KW-0597">Phosphoprotein</keyword>
<dbReference type="GO" id="GO:0005829">
    <property type="term" value="C:cytosol"/>
    <property type="evidence" value="ECO:0007669"/>
    <property type="project" value="TreeGrafter"/>
</dbReference>
<evidence type="ECO:0000256" key="1">
    <source>
        <dbReference type="ARBA" id="ARBA00022553"/>
    </source>
</evidence>
<dbReference type="GO" id="GO:0000156">
    <property type="term" value="F:phosphorelay response regulator activity"/>
    <property type="evidence" value="ECO:0007669"/>
    <property type="project" value="TreeGrafter"/>
</dbReference>
<dbReference type="Pfam" id="PF00072">
    <property type="entry name" value="Response_reg"/>
    <property type="match status" value="1"/>
</dbReference>
<evidence type="ECO:0000313" key="11">
    <source>
        <dbReference type="Proteomes" id="UP000593719"/>
    </source>
</evidence>
<name>A0A7M1B191_9BACT</name>
<keyword evidence="4 7" id="KW-0238">DNA-binding</keyword>
<dbReference type="GO" id="GO:0032993">
    <property type="term" value="C:protein-DNA complex"/>
    <property type="evidence" value="ECO:0007669"/>
    <property type="project" value="TreeGrafter"/>
</dbReference>
<evidence type="ECO:0000313" key="10">
    <source>
        <dbReference type="EMBL" id="QOP43400.1"/>
    </source>
</evidence>
<dbReference type="SMART" id="SM00862">
    <property type="entry name" value="Trans_reg_C"/>
    <property type="match status" value="1"/>
</dbReference>
<dbReference type="InterPro" id="IPR016032">
    <property type="entry name" value="Sig_transdc_resp-reg_C-effctor"/>
</dbReference>
<dbReference type="PANTHER" id="PTHR48111">
    <property type="entry name" value="REGULATOR OF RPOS"/>
    <property type="match status" value="1"/>
</dbReference>
<evidence type="ECO:0000256" key="4">
    <source>
        <dbReference type="ARBA" id="ARBA00023125"/>
    </source>
</evidence>
<dbReference type="InterPro" id="IPR036388">
    <property type="entry name" value="WH-like_DNA-bd_sf"/>
</dbReference>
<keyword evidence="11" id="KW-1185">Reference proteome</keyword>
<dbReference type="Pfam" id="PF00486">
    <property type="entry name" value="Trans_reg_C"/>
    <property type="match status" value="1"/>
</dbReference>
<dbReference type="RefSeq" id="WP_193151687.1">
    <property type="nucleotide sequence ID" value="NZ_CP041235.1"/>
</dbReference>
<dbReference type="InterPro" id="IPR001789">
    <property type="entry name" value="Sig_transdc_resp-reg_receiver"/>
</dbReference>
<dbReference type="Gene3D" id="3.40.50.2300">
    <property type="match status" value="1"/>
</dbReference>
<dbReference type="InterPro" id="IPR001867">
    <property type="entry name" value="OmpR/PhoB-type_DNA-bd"/>
</dbReference>
<organism evidence="10 11">
    <name type="scientific">Sulfurimonas sediminis</name>
    <dbReference type="NCBI Taxonomy" id="2590020"/>
    <lineage>
        <taxon>Bacteria</taxon>
        <taxon>Pseudomonadati</taxon>
        <taxon>Campylobacterota</taxon>
        <taxon>Epsilonproteobacteria</taxon>
        <taxon>Campylobacterales</taxon>
        <taxon>Sulfurimonadaceae</taxon>
        <taxon>Sulfurimonas</taxon>
    </lineage>
</organism>
<accession>A0A7M1B191</accession>
<dbReference type="KEGG" id="ssei:FJR45_05305"/>
<evidence type="ECO:0000259" key="8">
    <source>
        <dbReference type="PROSITE" id="PS50110"/>
    </source>
</evidence>
<sequence length="222" mass="25746">MNVLLIEDDKKLVQILEKGLKEEGFILDSIDSIYLANEYLQIKKYDVIILDKILPDGDGSSLCLKMRENDNNTPLLMLSACNTSDDIVDGLNKGADDYLTKPFRFVELVARIRALSKRSNNLKSHILKVYDITLNIMSREVKKGEETIYLRNNEFNLLLLLMKRKNHVVPKTEIIDYIWNMENFIDPNLLNVTIYNLRKKIENPKDKKVIQTIRGIGYKIVE</sequence>
<proteinExistence type="predicted"/>
<evidence type="ECO:0000256" key="2">
    <source>
        <dbReference type="ARBA" id="ARBA00023012"/>
    </source>
</evidence>
<dbReference type="InterPro" id="IPR011006">
    <property type="entry name" value="CheY-like_superfamily"/>
</dbReference>
<evidence type="ECO:0000256" key="6">
    <source>
        <dbReference type="PROSITE-ProRule" id="PRU00169"/>
    </source>
</evidence>
<dbReference type="Gene3D" id="6.10.250.690">
    <property type="match status" value="1"/>
</dbReference>
<dbReference type="EMBL" id="CP041235">
    <property type="protein sequence ID" value="QOP43400.1"/>
    <property type="molecule type" value="Genomic_DNA"/>
</dbReference>
<reference evidence="10 11" key="1">
    <citation type="submission" date="2019-06" db="EMBL/GenBank/DDBJ databases">
        <title>Sulfurimonas gotlandica sp. nov., a chemoautotrophic and psychrotolerant epsilonproteobacterium isolated from a pelagic redoxcline, and an emended description of the genus Sulfurimonas.</title>
        <authorList>
            <person name="Wang S."/>
            <person name="Jiang L."/>
            <person name="Shao Z."/>
        </authorList>
    </citation>
    <scope>NUCLEOTIDE SEQUENCE [LARGE SCALE GENOMIC DNA]</scope>
    <source>
        <strain evidence="10 11">S2-6</strain>
    </source>
</reference>
<keyword evidence="2" id="KW-0902">Two-component regulatory system</keyword>
<evidence type="ECO:0000256" key="3">
    <source>
        <dbReference type="ARBA" id="ARBA00023015"/>
    </source>
</evidence>
<dbReference type="PANTHER" id="PTHR48111:SF22">
    <property type="entry name" value="REGULATOR OF RPOS"/>
    <property type="match status" value="1"/>
</dbReference>
<dbReference type="GO" id="GO:0000976">
    <property type="term" value="F:transcription cis-regulatory region binding"/>
    <property type="evidence" value="ECO:0007669"/>
    <property type="project" value="TreeGrafter"/>
</dbReference>